<sequence>MVRNLKDELKDTAVTAYEEVKRLKKEKEITWRFKGNMVQYEFNEETVDILKQIEWSREYGKDDNCRDLVTEACEKEKEQIDTYRGYNRS</sequence>
<evidence type="ECO:0000313" key="1">
    <source>
        <dbReference type="EMBL" id="KAH3884286.1"/>
    </source>
</evidence>
<organism evidence="1 2">
    <name type="scientific">Dreissena polymorpha</name>
    <name type="common">Zebra mussel</name>
    <name type="synonym">Mytilus polymorpha</name>
    <dbReference type="NCBI Taxonomy" id="45954"/>
    <lineage>
        <taxon>Eukaryota</taxon>
        <taxon>Metazoa</taxon>
        <taxon>Spiralia</taxon>
        <taxon>Lophotrochozoa</taxon>
        <taxon>Mollusca</taxon>
        <taxon>Bivalvia</taxon>
        <taxon>Autobranchia</taxon>
        <taxon>Heteroconchia</taxon>
        <taxon>Euheterodonta</taxon>
        <taxon>Imparidentia</taxon>
        <taxon>Neoheterodontei</taxon>
        <taxon>Myida</taxon>
        <taxon>Dreissenoidea</taxon>
        <taxon>Dreissenidae</taxon>
        <taxon>Dreissena</taxon>
    </lineage>
</organism>
<dbReference type="EMBL" id="JAIWYP010000001">
    <property type="protein sequence ID" value="KAH3884286.1"/>
    <property type="molecule type" value="Genomic_DNA"/>
</dbReference>
<accession>A0A9D4MXF4</accession>
<dbReference type="Proteomes" id="UP000828390">
    <property type="component" value="Unassembled WGS sequence"/>
</dbReference>
<proteinExistence type="predicted"/>
<protein>
    <submittedName>
        <fullName evidence="1">Uncharacterized protein</fullName>
    </submittedName>
</protein>
<name>A0A9D4MXF4_DREPO</name>
<comment type="caution">
    <text evidence="1">The sequence shown here is derived from an EMBL/GenBank/DDBJ whole genome shotgun (WGS) entry which is preliminary data.</text>
</comment>
<reference evidence="1" key="1">
    <citation type="journal article" date="2019" name="bioRxiv">
        <title>The Genome of the Zebra Mussel, Dreissena polymorpha: A Resource for Invasive Species Research.</title>
        <authorList>
            <person name="McCartney M.A."/>
            <person name="Auch B."/>
            <person name="Kono T."/>
            <person name="Mallez S."/>
            <person name="Zhang Y."/>
            <person name="Obille A."/>
            <person name="Becker A."/>
            <person name="Abrahante J.E."/>
            <person name="Garbe J."/>
            <person name="Badalamenti J.P."/>
            <person name="Herman A."/>
            <person name="Mangelson H."/>
            <person name="Liachko I."/>
            <person name="Sullivan S."/>
            <person name="Sone E.D."/>
            <person name="Koren S."/>
            <person name="Silverstein K.A.T."/>
            <person name="Beckman K.B."/>
            <person name="Gohl D.M."/>
        </authorList>
    </citation>
    <scope>NUCLEOTIDE SEQUENCE</scope>
    <source>
        <strain evidence="1">Duluth1</strain>
        <tissue evidence="1">Whole animal</tissue>
    </source>
</reference>
<dbReference type="AlphaFoldDB" id="A0A9D4MXF4"/>
<gene>
    <name evidence="1" type="ORF">DPMN_008265</name>
</gene>
<evidence type="ECO:0000313" key="2">
    <source>
        <dbReference type="Proteomes" id="UP000828390"/>
    </source>
</evidence>
<keyword evidence="2" id="KW-1185">Reference proteome</keyword>
<reference evidence="1" key="2">
    <citation type="submission" date="2020-11" db="EMBL/GenBank/DDBJ databases">
        <authorList>
            <person name="McCartney M.A."/>
            <person name="Auch B."/>
            <person name="Kono T."/>
            <person name="Mallez S."/>
            <person name="Becker A."/>
            <person name="Gohl D.M."/>
            <person name="Silverstein K.A.T."/>
            <person name="Koren S."/>
            <person name="Bechman K.B."/>
            <person name="Herman A."/>
            <person name="Abrahante J.E."/>
            <person name="Garbe J."/>
        </authorList>
    </citation>
    <scope>NUCLEOTIDE SEQUENCE</scope>
    <source>
        <strain evidence="1">Duluth1</strain>
        <tissue evidence="1">Whole animal</tissue>
    </source>
</reference>